<gene>
    <name evidence="6" type="ORF">BP5553_06735</name>
</gene>
<dbReference type="EMBL" id="NPIC01000005">
    <property type="protein sequence ID" value="RDL36123.1"/>
    <property type="molecule type" value="Genomic_DNA"/>
</dbReference>
<evidence type="ECO:0000256" key="3">
    <source>
        <dbReference type="ARBA" id="ARBA00022691"/>
    </source>
</evidence>
<name>A0A370TKR7_9HELO</name>
<dbReference type="SUPFAM" id="SSF46785">
    <property type="entry name" value="Winged helix' DNA-binding domain"/>
    <property type="match status" value="1"/>
</dbReference>
<dbReference type="InterPro" id="IPR001077">
    <property type="entry name" value="COMT_C"/>
</dbReference>
<keyword evidence="3" id="KW-0949">S-adenosyl-L-methionine</keyword>
<keyword evidence="1" id="KW-0489">Methyltransferase</keyword>
<evidence type="ECO:0000313" key="7">
    <source>
        <dbReference type="Proteomes" id="UP000254866"/>
    </source>
</evidence>
<dbReference type="Gene3D" id="3.40.50.150">
    <property type="entry name" value="Vaccinia Virus protein VP39"/>
    <property type="match status" value="1"/>
</dbReference>
<dbReference type="SUPFAM" id="SSF53335">
    <property type="entry name" value="S-adenosyl-L-methionine-dependent methyltransferases"/>
    <property type="match status" value="1"/>
</dbReference>
<evidence type="ECO:0000256" key="2">
    <source>
        <dbReference type="ARBA" id="ARBA00022679"/>
    </source>
</evidence>
<proteinExistence type="predicted"/>
<dbReference type="GeneID" id="43599584"/>
<sequence>MSVAYTSPSEIADLVKCVNKAAASFETAAAAPGDLHVARRRLQHEARKLLNSLEEPNGEVWPRTFQVNVSAAVEIVSQLKLWEKFEGGKEVSIAEIVELTEADEIIIIRIFRQLTASNLFVESIGPRGPSFALTSLGKPYLHSDHRAFNNFMFFDLIPSIMAMPKTLAEKRYKAPTKETGTPFKWAHGEELWTWLGSHPDRALNMVAGMTSHNPLDAYPWGVELGKLDLKDEDVAIVDIAGGQGHIMGEIRQRNPQIKGRFIVQDLPSTFEAVPTPPTGVDFMTYDIFTPQPVKDACVYHYRHIFHNWSDDDCTTILEQIVPLLKTQPRSKLLLVDVVLPDSNGTMQEAIMDISMFPMGGMERSESQWKLLLARSGLGIRKIWRGSEPEACIECQVE</sequence>
<dbReference type="RefSeq" id="XP_031868779.1">
    <property type="nucleotide sequence ID" value="XM_032015358.1"/>
</dbReference>
<dbReference type="InterPro" id="IPR036390">
    <property type="entry name" value="WH_DNA-bd_sf"/>
</dbReference>
<dbReference type="PROSITE" id="PS51683">
    <property type="entry name" value="SAM_OMT_II"/>
    <property type="match status" value="1"/>
</dbReference>
<dbReference type="InterPro" id="IPR029063">
    <property type="entry name" value="SAM-dependent_MTases_sf"/>
</dbReference>
<dbReference type="PIRSF" id="PIRSF005739">
    <property type="entry name" value="O-mtase"/>
    <property type="match status" value="1"/>
</dbReference>
<reference evidence="6 7" key="1">
    <citation type="journal article" date="2018" name="IMA Fungus">
        <title>IMA Genome-F 9: Draft genome sequence of Annulohypoxylon stygium, Aspergillus mulundensis, Berkeleyomyces basicola (syn. Thielaviopsis basicola), Ceratocystis smalleyi, two Cercospora beticola strains, Coleophoma cylindrospora, Fusarium fracticaudum, Phialophora cf. hyalina, and Morchella septimelata.</title>
        <authorList>
            <person name="Wingfield B.D."/>
            <person name="Bills G.F."/>
            <person name="Dong Y."/>
            <person name="Huang W."/>
            <person name="Nel W.J."/>
            <person name="Swalarsk-Parry B.S."/>
            <person name="Vaghefi N."/>
            <person name="Wilken P.M."/>
            <person name="An Z."/>
            <person name="de Beer Z.W."/>
            <person name="De Vos L."/>
            <person name="Chen L."/>
            <person name="Duong T.A."/>
            <person name="Gao Y."/>
            <person name="Hammerbacher A."/>
            <person name="Kikkert J.R."/>
            <person name="Li Y."/>
            <person name="Li H."/>
            <person name="Li K."/>
            <person name="Li Q."/>
            <person name="Liu X."/>
            <person name="Ma X."/>
            <person name="Naidoo K."/>
            <person name="Pethybridge S.J."/>
            <person name="Sun J."/>
            <person name="Steenkamp E.T."/>
            <person name="van der Nest M.A."/>
            <person name="van Wyk S."/>
            <person name="Wingfield M.J."/>
            <person name="Xiong C."/>
            <person name="Yue Q."/>
            <person name="Zhang X."/>
        </authorList>
    </citation>
    <scope>NUCLEOTIDE SEQUENCE [LARGE SCALE GENOMIC DNA]</scope>
    <source>
        <strain evidence="6 7">BP 5553</strain>
    </source>
</reference>
<dbReference type="PANTHER" id="PTHR43712:SF1">
    <property type="entry name" value="HYPOTHETICAL O-METHYLTRANSFERASE (EUROFUNG)-RELATED"/>
    <property type="match status" value="1"/>
</dbReference>
<evidence type="ECO:0000256" key="4">
    <source>
        <dbReference type="PIRSR" id="PIRSR005739-1"/>
    </source>
</evidence>
<dbReference type="Gene3D" id="1.10.10.10">
    <property type="entry name" value="Winged helix-like DNA-binding domain superfamily/Winged helix DNA-binding domain"/>
    <property type="match status" value="1"/>
</dbReference>
<dbReference type="PANTHER" id="PTHR43712">
    <property type="entry name" value="PUTATIVE (AFU_ORTHOLOGUE AFUA_4G14580)-RELATED"/>
    <property type="match status" value="1"/>
</dbReference>
<organism evidence="6 7">
    <name type="scientific">Venustampulla echinocandica</name>
    <dbReference type="NCBI Taxonomy" id="2656787"/>
    <lineage>
        <taxon>Eukaryota</taxon>
        <taxon>Fungi</taxon>
        <taxon>Dikarya</taxon>
        <taxon>Ascomycota</taxon>
        <taxon>Pezizomycotina</taxon>
        <taxon>Leotiomycetes</taxon>
        <taxon>Helotiales</taxon>
        <taxon>Pleuroascaceae</taxon>
        <taxon>Venustampulla</taxon>
    </lineage>
</organism>
<dbReference type="Proteomes" id="UP000254866">
    <property type="component" value="Unassembled WGS sequence"/>
</dbReference>
<accession>A0A370TKR7</accession>
<dbReference type="InterPro" id="IPR016461">
    <property type="entry name" value="COMT-like"/>
</dbReference>
<dbReference type="AlphaFoldDB" id="A0A370TKR7"/>
<dbReference type="GO" id="GO:0032259">
    <property type="term" value="P:methylation"/>
    <property type="evidence" value="ECO:0007669"/>
    <property type="project" value="UniProtKB-KW"/>
</dbReference>
<protein>
    <recommendedName>
        <fullName evidence="5">O-methyltransferase C-terminal domain-containing protein</fullName>
    </recommendedName>
</protein>
<evidence type="ECO:0000313" key="6">
    <source>
        <dbReference type="EMBL" id="RDL36123.1"/>
    </source>
</evidence>
<dbReference type="OrthoDB" id="3340390at2759"/>
<evidence type="ECO:0000259" key="5">
    <source>
        <dbReference type="Pfam" id="PF00891"/>
    </source>
</evidence>
<dbReference type="GO" id="GO:0008171">
    <property type="term" value="F:O-methyltransferase activity"/>
    <property type="evidence" value="ECO:0007669"/>
    <property type="project" value="InterPro"/>
</dbReference>
<dbReference type="Pfam" id="PF00891">
    <property type="entry name" value="Methyltransf_2"/>
    <property type="match status" value="1"/>
</dbReference>
<feature type="active site" description="Proton acceptor" evidence="4">
    <location>
        <position position="306"/>
    </location>
</feature>
<evidence type="ECO:0000256" key="1">
    <source>
        <dbReference type="ARBA" id="ARBA00022603"/>
    </source>
</evidence>
<keyword evidence="2" id="KW-0808">Transferase</keyword>
<dbReference type="InterPro" id="IPR036388">
    <property type="entry name" value="WH-like_DNA-bd_sf"/>
</dbReference>
<keyword evidence="7" id="KW-1185">Reference proteome</keyword>
<feature type="domain" description="O-methyltransferase C-terminal" evidence="5">
    <location>
        <begin position="179"/>
        <end position="376"/>
    </location>
</feature>
<comment type="caution">
    <text evidence="6">The sequence shown here is derived from an EMBL/GenBank/DDBJ whole genome shotgun (WGS) entry which is preliminary data.</text>
</comment>